<dbReference type="Gene3D" id="3.40.50.300">
    <property type="entry name" value="P-loop containing nucleotide triphosphate hydrolases"/>
    <property type="match status" value="1"/>
</dbReference>
<accession>A0A6C0I262</accession>
<evidence type="ECO:0008006" key="2">
    <source>
        <dbReference type="Google" id="ProtNLM"/>
    </source>
</evidence>
<reference evidence="1" key="1">
    <citation type="journal article" date="2020" name="Nature">
        <title>Giant virus diversity and host interactions through global metagenomics.</title>
        <authorList>
            <person name="Schulz F."/>
            <person name="Roux S."/>
            <person name="Paez-Espino D."/>
            <person name="Jungbluth S."/>
            <person name="Walsh D.A."/>
            <person name="Denef V.J."/>
            <person name="McMahon K.D."/>
            <person name="Konstantinidis K.T."/>
            <person name="Eloe-Fadrosh E.A."/>
            <person name="Kyrpides N.C."/>
            <person name="Woyke T."/>
        </authorList>
    </citation>
    <scope>NUCLEOTIDE SEQUENCE</scope>
    <source>
        <strain evidence="1">GVMAG-M-3300023184-186</strain>
    </source>
</reference>
<dbReference type="EMBL" id="MN740070">
    <property type="protein sequence ID" value="QHT86505.1"/>
    <property type="molecule type" value="Genomic_DNA"/>
</dbReference>
<name>A0A6C0I262_9ZZZZ</name>
<organism evidence="1">
    <name type="scientific">viral metagenome</name>
    <dbReference type="NCBI Taxonomy" id="1070528"/>
    <lineage>
        <taxon>unclassified sequences</taxon>
        <taxon>metagenomes</taxon>
        <taxon>organismal metagenomes</taxon>
    </lineage>
</organism>
<evidence type="ECO:0000313" key="1">
    <source>
        <dbReference type="EMBL" id="QHT86505.1"/>
    </source>
</evidence>
<dbReference type="InterPro" id="IPR027417">
    <property type="entry name" value="P-loop_NTPase"/>
</dbReference>
<dbReference type="SUPFAM" id="SSF52540">
    <property type="entry name" value="P-loop containing nucleoside triphosphate hydrolases"/>
    <property type="match status" value="1"/>
</dbReference>
<proteinExistence type="predicted"/>
<dbReference type="AlphaFoldDB" id="A0A6C0I262"/>
<protein>
    <recommendedName>
        <fullName evidence="2">(d)CMP kinase</fullName>
    </recommendedName>
</protein>
<sequence>MNKFILVDGTSSCGKTTICKFFSKNNFLLFQIDNYFNDKRLCYDKLFKKIKNTYGESDNIYNNEPVKYMVNDAIAKHKNILFDHVSQKEIIQFMRSKKLKLYIINVFTNLKDMARNLELRRKKGDQRGVFAFSQFSNRYIKCSNNDINKIEIVNRSKFKKLLIKYFKYEFKNENDLIEFCKKTFNTMNIDDDKDHYIKLREIYICDYLLITTNKTKSEIFNELKKKTLLSD</sequence>